<dbReference type="HOGENOM" id="CLU_639051_0_0_0"/>
<dbReference type="EMBL" id="CP003532">
    <property type="protein sequence ID" value="AFK07696.1"/>
    <property type="molecule type" value="Genomic_DNA"/>
</dbReference>
<dbReference type="Proteomes" id="UP000002881">
    <property type="component" value="Chromosome"/>
</dbReference>
<evidence type="ECO:0000313" key="2">
    <source>
        <dbReference type="Proteomes" id="UP000002881"/>
    </source>
</evidence>
<sequence length="429" mass="49962">MFFKKINDRRRENRITKIERRISKSREEEKGRLLYELWNLKRGKGDNEGAMKAALERLAFLKDPESFEDLISTFEKIDGSSKNSFAREIEKFACEFDRGLWEEFISVFFEDQPEAAIKFALSCYRISSKALFAEIALKKLENAVYNEEPDRLVRLREMYISTISEVGEISRVEQLRLLERALDSSKSLIQDEQLLSNLAVKYIDLMLSGEDLDGIAKKLSGSFDRFVVYFKGNEVTLLDKLDLILPKIEEEEIKRALIEKLRILGQSISDKRYDSDFSGESDYLEFLKKSIANYEFKARKRDSGEEILRKLASDYERIIDILESPEEKLLYIRKLGALLRDRLEEPYKALEVFEEGLRLKADDISLWLVKGMTLEKIARNESDPVKASICWKRTYNHYHAIAETFEEQEVKLTAIEKCATIQAERLTGV</sequence>
<evidence type="ECO:0008006" key="3">
    <source>
        <dbReference type="Google" id="ProtNLM"/>
    </source>
</evidence>
<gene>
    <name evidence="1" type="ORF">Theba_2057</name>
</gene>
<proteinExistence type="predicted"/>
<dbReference type="RefSeq" id="WP_014731476.1">
    <property type="nucleotide sequence ID" value="NC_017934.1"/>
</dbReference>
<name>I2F6Z3_9BACT</name>
<keyword evidence="2" id="KW-1185">Reference proteome</keyword>
<reference evidence="1 2" key="1">
    <citation type="journal article" date="2012" name="Genome Biol. Evol.">
        <title>Genome Sequence of the Mesophilic Thermotogales Bacterium Mesotoga prima MesG1.Ag.4.2 Reveals the Largest Thermotogales Genome To Date.</title>
        <authorList>
            <person name="Zhaxybayeva O."/>
            <person name="Swithers K.S."/>
            <person name="Foght J."/>
            <person name="Green A.G."/>
            <person name="Bruce D."/>
            <person name="Detter C."/>
            <person name="Han S."/>
            <person name="Teshima H."/>
            <person name="Han J."/>
            <person name="Woyke T."/>
            <person name="Pitluck S."/>
            <person name="Nolan M."/>
            <person name="Ivanova N."/>
            <person name="Pati A."/>
            <person name="Land M.L."/>
            <person name="Dlutek M."/>
            <person name="Doolittle W.F."/>
            <person name="Noll K.M."/>
            <person name="Nesbo C.L."/>
        </authorList>
    </citation>
    <scope>NUCLEOTIDE SEQUENCE [LARGE SCALE GENOMIC DNA]</scope>
    <source>
        <strain evidence="2">mesG1.Ag.4.2</strain>
    </source>
</reference>
<organism evidence="1 2">
    <name type="scientific">Mesotoga prima MesG1.Ag.4.2</name>
    <dbReference type="NCBI Taxonomy" id="660470"/>
    <lineage>
        <taxon>Bacteria</taxon>
        <taxon>Thermotogati</taxon>
        <taxon>Thermotogota</taxon>
        <taxon>Thermotogae</taxon>
        <taxon>Kosmotogales</taxon>
        <taxon>Kosmotogaceae</taxon>
        <taxon>Mesotoga</taxon>
    </lineage>
</organism>
<accession>I2F6Z3</accession>
<protein>
    <recommendedName>
        <fullName evidence="3">Tetratricopeptide repeat protein</fullName>
    </recommendedName>
</protein>
<dbReference type="KEGG" id="mpg:Theba_2057"/>
<dbReference type="AlphaFoldDB" id="I2F6Z3"/>
<evidence type="ECO:0000313" key="1">
    <source>
        <dbReference type="EMBL" id="AFK07696.1"/>
    </source>
</evidence>
<dbReference type="GeneID" id="87107804"/>